<organism evidence="1">
    <name type="scientific">Micrurus lemniscatus lemniscatus</name>
    <dbReference type="NCBI Taxonomy" id="129467"/>
    <lineage>
        <taxon>Eukaryota</taxon>
        <taxon>Metazoa</taxon>
        <taxon>Chordata</taxon>
        <taxon>Craniata</taxon>
        <taxon>Vertebrata</taxon>
        <taxon>Euteleostomi</taxon>
        <taxon>Lepidosauria</taxon>
        <taxon>Squamata</taxon>
        <taxon>Bifurcata</taxon>
        <taxon>Unidentata</taxon>
        <taxon>Episquamata</taxon>
        <taxon>Toxicofera</taxon>
        <taxon>Serpentes</taxon>
        <taxon>Colubroidea</taxon>
        <taxon>Elapidae</taxon>
        <taxon>Elapinae</taxon>
        <taxon>Micrurus</taxon>
    </lineage>
</organism>
<evidence type="ECO:0000313" key="1">
    <source>
        <dbReference type="EMBL" id="LAA98041.1"/>
    </source>
</evidence>
<dbReference type="AlphaFoldDB" id="A0A2D4JNH6"/>
<protein>
    <submittedName>
        <fullName evidence="1">Uncharacterized protein</fullName>
    </submittedName>
</protein>
<reference evidence="1" key="2">
    <citation type="submission" date="2017-11" db="EMBL/GenBank/DDBJ databases">
        <title>Coralsnake Venomics: Analyses of Venom Gland Transcriptomes and Proteomes of Six Brazilian Taxa.</title>
        <authorList>
            <person name="Aird S.D."/>
            <person name="Jorge da Silva N."/>
            <person name="Qiu L."/>
            <person name="Villar-Briones A."/>
            <person name="Aparecida-Saddi V."/>
            <person name="Campos-Telles M.P."/>
            <person name="Grau M."/>
            <person name="Mikheyev A.S."/>
        </authorList>
    </citation>
    <scope>NUCLEOTIDE SEQUENCE</scope>
    <source>
        <tissue evidence="1">Venom_gland</tissue>
    </source>
</reference>
<name>A0A2D4JNH6_MICLE</name>
<reference evidence="1" key="1">
    <citation type="submission" date="2017-07" db="EMBL/GenBank/DDBJ databases">
        <authorList>
            <person name="Mikheyev A."/>
            <person name="Grau M."/>
        </authorList>
    </citation>
    <scope>NUCLEOTIDE SEQUENCE</scope>
    <source>
        <tissue evidence="1">Venom_gland</tissue>
    </source>
</reference>
<accession>A0A2D4JNH6</accession>
<sequence>MCNAGCDSGKNQPITKPYAFFFGSKPIDFRSIHSKYTVDCSFPLVLLTARRMSRILSMPLQHTESETPIAISLATCLEWLVLGNQKRKCESPAPSWVEMRIGAR</sequence>
<proteinExistence type="predicted"/>
<dbReference type="EMBL" id="IACK01225816">
    <property type="protein sequence ID" value="LAA98041.1"/>
    <property type="molecule type" value="Transcribed_RNA"/>
</dbReference>